<dbReference type="CDD" id="cd03773">
    <property type="entry name" value="MATH_TRIM37"/>
    <property type="match status" value="1"/>
</dbReference>
<keyword evidence="12" id="KW-1185">Reference proteome</keyword>
<feature type="compositionally biased region" description="Polar residues" evidence="7">
    <location>
        <begin position="493"/>
        <end position="502"/>
    </location>
</feature>
<dbReference type="PROSITE" id="PS50119">
    <property type="entry name" value="ZF_BBOX"/>
    <property type="match status" value="1"/>
</dbReference>
<dbReference type="GO" id="GO:0006513">
    <property type="term" value="P:protein monoubiquitination"/>
    <property type="evidence" value="ECO:0007669"/>
    <property type="project" value="TreeGrafter"/>
</dbReference>
<dbReference type="RefSeq" id="XP_066915936.1">
    <property type="nucleotide sequence ID" value="XM_067059835.1"/>
</dbReference>
<dbReference type="GO" id="GO:0005164">
    <property type="term" value="F:tumor necrosis factor receptor binding"/>
    <property type="evidence" value="ECO:0007669"/>
    <property type="project" value="TreeGrafter"/>
</dbReference>
<dbReference type="InterPro" id="IPR053003">
    <property type="entry name" value="TRIM_RBCC_E3_ubiq-ligases"/>
</dbReference>
<dbReference type="InterPro" id="IPR003649">
    <property type="entry name" value="Bbox_C"/>
</dbReference>
<feature type="region of interest" description="Disordered" evidence="7">
    <location>
        <begin position="734"/>
        <end position="763"/>
    </location>
</feature>
<dbReference type="Pfam" id="PF22486">
    <property type="entry name" value="MATH_2"/>
    <property type="match status" value="1"/>
</dbReference>
<dbReference type="GeneID" id="136803085"/>
<dbReference type="CDD" id="cd19779">
    <property type="entry name" value="Bbox2_TRIM37_C-VIII"/>
    <property type="match status" value="1"/>
</dbReference>
<feature type="domain" description="MATH" evidence="10">
    <location>
        <begin position="281"/>
        <end position="408"/>
    </location>
</feature>
<dbReference type="GO" id="GO:0008270">
    <property type="term" value="F:zinc ion binding"/>
    <property type="evidence" value="ECO:0007669"/>
    <property type="project" value="UniProtKB-KW"/>
</dbReference>
<dbReference type="SMART" id="SM00502">
    <property type="entry name" value="BBC"/>
    <property type="match status" value="1"/>
</dbReference>
<dbReference type="InterPro" id="IPR037299">
    <property type="entry name" value="TRIM37_MATH"/>
</dbReference>
<dbReference type="InterPro" id="IPR000315">
    <property type="entry name" value="Znf_B-box"/>
</dbReference>
<dbReference type="EnsemblMetazoa" id="CLYHEMT018457.1">
    <property type="protein sequence ID" value="CLYHEMP018457.1"/>
    <property type="gene ID" value="CLYHEMG018457"/>
</dbReference>
<dbReference type="PROSITE" id="PS50144">
    <property type="entry name" value="MATH"/>
    <property type="match status" value="1"/>
</dbReference>
<dbReference type="CDD" id="cd16619">
    <property type="entry name" value="mRING-HC-C4C4_TRIM37_C-VIII"/>
    <property type="match status" value="1"/>
</dbReference>
<comment type="subcellular location">
    <subcellularLocation>
        <location evidence="1">Cytoplasm</location>
    </subcellularLocation>
</comment>
<evidence type="ECO:0000313" key="12">
    <source>
        <dbReference type="Proteomes" id="UP000594262"/>
    </source>
</evidence>
<dbReference type="Proteomes" id="UP000594262">
    <property type="component" value="Unplaced"/>
</dbReference>
<keyword evidence="4 6" id="KW-0863">Zinc-finger</keyword>
<evidence type="ECO:0000259" key="8">
    <source>
        <dbReference type="PROSITE" id="PS50089"/>
    </source>
</evidence>
<dbReference type="InterPro" id="IPR013083">
    <property type="entry name" value="Znf_RING/FYVE/PHD"/>
</dbReference>
<dbReference type="GO" id="GO:0061630">
    <property type="term" value="F:ubiquitin protein ligase activity"/>
    <property type="evidence" value="ECO:0007669"/>
    <property type="project" value="TreeGrafter"/>
</dbReference>
<dbReference type="PROSITE" id="PS50089">
    <property type="entry name" value="ZF_RING_2"/>
    <property type="match status" value="1"/>
</dbReference>
<proteinExistence type="predicted"/>
<feature type="compositionally biased region" description="Polar residues" evidence="7">
    <location>
        <begin position="553"/>
        <end position="562"/>
    </location>
</feature>
<dbReference type="GO" id="GO:0070842">
    <property type="term" value="P:aggresome assembly"/>
    <property type="evidence" value="ECO:0007669"/>
    <property type="project" value="TreeGrafter"/>
</dbReference>
<feature type="region of interest" description="Disordered" evidence="7">
    <location>
        <begin position="542"/>
        <end position="562"/>
    </location>
</feature>
<feature type="domain" description="B box-type" evidence="9">
    <location>
        <begin position="95"/>
        <end position="137"/>
    </location>
</feature>
<protein>
    <recommendedName>
        <fullName evidence="13">E3 ubiquitin-protein ligase TRIM37</fullName>
    </recommendedName>
</protein>
<feature type="region of interest" description="Disordered" evidence="7">
    <location>
        <begin position="479"/>
        <end position="530"/>
    </location>
</feature>
<organism evidence="11 12">
    <name type="scientific">Clytia hemisphaerica</name>
    <dbReference type="NCBI Taxonomy" id="252671"/>
    <lineage>
        <taxon>Eukaryota</taxon>
        <taxon>Metazoa</taxon>
        <taxon>Cnidaria</taxon>
        <taxon>Hydrozoa</taxon>
        <taxon>Hydroidolina</taxon>
        <taxon>Leptothecata</taxon>
        <taxon>Obeliida</taxon>
        <taxon>Clytiidae</taxon>
        <taxon>Clytia</taxon>
    </lineage>
</organism>
<dbReference type="InterPro" id="IPR002083">
    <property type="entry name" value="MATH/TRAF_dom"/>
</dbReference>
<feature type="region of interest" description="Disordered" evidence="7">
    <location>
        <begin position="853"/>
        <end position="885"/>
    </location>
</feature>
<dbReference type="Gene3D" id="3.30.40.10">
    <property type="entry name" value="Zinc/RING finger domain, C3HC4 (zinc finger)"/>
    <property type="match status" value="1"/>
</dbReference>
<dbReference type="GO" id="GO:0031625">
    <property type="term" value="F:ubiquitin protein ligase binding"/>
    <property type="evidence" value="ECO:0007669"/>
    <property type="project" value="TreeGrafter"/>
</dbReference>
<dbReference type="Gene3D" id="3.30.160.60">
    <property type="entry name" value="Classic Zinc Finger"/>
    <property type="match status" value="1"/>
</dbReference>
<dbReference type="Gene3D" id="2.60.210.10">
    <property type="entry name" value="Apoptosis, Tumor Necrosis Factor Receptor Associated Protein 2, Chain A"/>
    <property type="match status" value="1"/>
</dbReference>
<feature type="domain" description="RING-type" evidence="8">
    <location>
        <begin position="19"/>
        <end position="59"/>
    </location>
</feature>
<dbReference type="PANTHER" id="PTHR36754:SF2">
    <property type="entry name" value="E3 UBIQUITIN-PROTEIN LIGASE TRIM37"/>
    <property type="match status" value="1"/>
</dbReference>
<feature type="compositionally biased region" description="Polar residues" evidence="7">
    <location>
        <begin position="853"/>
        <end position="862"/>
    </location>
</feature>
<feature type="region of interest" description="Disordered" evidence="7">
    <location>
        <begin position="586"/>
        <end position="614"/>
    </location>
</feature>
<dbReference type="Pfam" id="PF00643">
    <property type="entry name" value="zf-B_box"/>
    <property type="match status" value="1"/>
</dbReference>
<dbReference type="SMART" id="SM00061">
    <property type="entry name" value="MATH"/>
    <property type="match status" value="1"/>
</dbReference>
<accession>A0A7M5X8I0</accession>
<feature type="compositionally biased region" description="Low complexity" evidence="7">
    <location>
        <begin position="503"/>
        <end position="513"/>
    </location>
</feature>
<dbReference type="OrthoDB" id="5971817at2759"/>
<dbReference type="PANTHER" id="PTHR36754">
    <property type="entry name" value="E3 UBIQUITIN-PROTEIN LIGASE TRIM37"/>
    <property type="match status" value="1"/>
</dbReference>
<keyword evidence="2" id="KW-0963">Cytoplasm</keyword>
<dbReference type="InterPro" id="IPR008974">
    <property type="entry name" value="TRAF-like"/>
</dbReference>
<feature type="compositionally biased region" description="Low complexity" evidence="7">
    <location>
        <begin position="748"/>
        <end position="761"/>
    </location>
</feature>
<dbReference type="InterPro" id="IPR001841">
    <property type="entry name" value="Znf_RING"/>
</dbReference>
<evidence type="ECO:0000256" key="5">
    <source>
        <dbReference type="ARBA" id="ARBA00022833"/>
    </source>
</evidence>
<evidence type="ECO:0000256" key="2">
    <source>
        <dbReference type="ARBA" id="ARBA00022490"/>
    </source>
</evidence>
<dbReference type="SMART" id="SM00336">
    <property type="entry name" value="BBOX"/>
    <property type="match status" value="1"/>
</dbReference>
<evidence type="ECO:0008006" key="13">
    <source>
        <dbReference type="Google" id="ProtNLM"/>
    </source>
</evidence>
<keyword evidence="3" id="KW-0479">Metal-binding</keyword>
<dbReference type="GO" id="GO:0051865">
    <property type="term" value="P:protein autoubiquitination"/>
    <property type="evidence" value="ECO:0007669"/>
    <property type="project" value="TreeGrafter"/>
</dbReference>
<dbReference type="AlphaFoldDB" id="A0A7M5X8I0"/>
<evidence type="ECO:0000256" key="6">
    <source>
        <dbReference type="PROSITE-ProRule" id="PRU00024"/>
    </source>
</evidence>
<name>A0A7M5X8I0_9CNID</name>
<dbReference type="GO" id="GO:0005778">
    <property type="term" value="C:peroxisomal membrane"/>
    <property type="evidence" value="ECO:0007669"/>
    <property type="project" value="TreeGrafter"/>
</dbReference>
<evidence type="ECO:0000256" key="7">
    <source>
        <dbReference type="SAM" id="MobiDB-lite"/>
    </source>
</evidence>
<sequence>MSARKETDKMESLVEMFRCFICMERVKDARLCPHCSKLCCYSCMQKWLTEQRAQCPHCRACLHLKDLIHCRWVEEVTEQIDHLKSKKSASNFEDSNDGKCEKHNEKMSVYCETCQVCICHNCALWGGLHAQHQFQPLEKVYEDHVNKIMERKSQLKGRLVELISLVQDVEKNVEGVRNAKEERVREIRNAVELMIARLDTHLKNKLLTLMGQKNALTQETELLESILQEVEHQVKVCTKDQLLVKSAELLHMFEQVQRKPMASFVTASIPADFTSEIVPAFDSSVFQIERFSQLRHKGDPVYSRPLNVNGLSWRLKVYPDGNGVVRGNYLSVFLELTSGLPETSKYEYRVEMIHQQGSDCTKNIVREFASDFEVGECWGYNRFFRLDLLASEGYLNQKEDSVILRFQVRPPTFYQKCRDQQWHIQQLESQSATQITQITSLKERLSIELTRHRQNNALPGTDVSFLSLSLLEQSLTESDASFNSRKDKRKGTALQNRIKQFRTTTSTATTTTADYRQPVHPTSFQPSALLFGEEEDTSIEGADEGEDLHENETTQQYGDENEATQQFIDVEEDEEIESKEKIEDLEEQGTDAFYSSEQQQRFLDDDESDEKDKDDDVMASIAMSSSTQRSLLTADERESRHQQLIPLFNDCQDEESRLMKDVEECNPSKPSSTTTTTMERFFTQPQSVSPSSVHSQSSLETTLLSHDLRYDDPEEKALLDLFDLTDVHLSTNLSSSNEERASDLNLLSADDTSTTANSTMTSDDHFSRMIRSLQVSRENATNSCRPMSDLATPTTDHALRETSLGGARKRANDARLNVDMVEDGLSEAKSTASHLEKDFQGLEKWTCSLLSNLQSKPNSSSQEQKDSQSVEHDDDESNSSQPENE</sequence>
<dbReference type="SUPFAM" id="SSF49599">
    <property type="entry name" value="TRAF domain-like"/>
    <property type="match status" value="1"/>
</dbReference>
<evidence type="ECO:0000256" key="3">
    <source>
        <dbReference type="ARBA" id="ARBA00022723"/>
    </source>
</evidence>
<evidence type="ECO:0000256" key="4">
    <source>
        <dbReference type="ARBA" id="ARBA00022771"/>
    </source>
</evidence>
<evidence type="ECO:0000313" key="11">
    <source>
        <dbReference type="EnsemblMetazoa" id="CLYHEMP018457.1"/>
    </source>
</evidence>
<keyword evidence="5" id="KW-0862">Zinc</keyword>
<reference evidence="11" key="1">
    <citation type="submission" date="2021-01" db="UniProtKB">
        <authorList>
            <consortium name="EnsemblMetazoa"/>
        </authorList>
    </citation>
    <scope>IDENTIFICATION</scope>
</reference>
<evidence type="ECO:0000259" key="9">
    <source>
        <dbReference type="PROSITE" id="PS50119"/>
    </source>
</evidence>
<dbReference type="GO" id="GO:0016235">
    <property type="term" value="C:aggresome"/>
    <property type="evidence" value="ECO:0007669"/>
    <property type="project" value="TreeGrafter"/>
</dbReference>
<dbReference type="SUPFAM" id="SSF57850">
    <property type="entry name" value="RING/U-box"/>
    <property type="match status" value="1"/>
</dbReference>
<dbReference type="SUPFAM" id="SSF57845">
    <property type="entry name" value="B-box zinc-binding domain"/>
    <property type="match status" value="1"/>
</dbReference>
<evidence type="ECO:0000256" key="1">
    <source>
        <dbReference type="ARBA" id="ARBA00004496"/>
    </source>
</evidence>
<evidence type="ECO:0000259" key="10">
    <source>
        <dbReference type="PROSITE" id="PS50144"/>
    </source>
</evidence>